<proteinExistence type="predicted"/>
<evidence type="ECO:0000313" key="2">
    <source>
        <dbReference type="EMBL" id="PZC72180.1"/>
    </source>
</evidence>
<sequence length="854" mass="97960">METTATFVKVLSDIEFHSKATKKDHNDMVKVIRYGLRATIFDHYSRLHQNARTELTNKIEMFWKPLKKATEITTQINDDRYTKLFTIKPETVTAEKEKTLNNTEKKELTTKIPDRIDIKDSDFKNRIIMRGSKDNRGNKDKKASNIHIPLNEELNKPSIKSKDIHEEGANYEKSDETSNDFSSAHSGRSFESNSIEISQELQKEYNTRSYMTLYPEAITYQSTTEKKSSSKMVHRADVSKGQTEMKKMQTLWIEESTGKIPKHVLDKLTEKNKLEHKTTSKVTHESKNKKSFDNYVKKKTIDKSESNSGKNVNKKRYDKSESEFEKKGTEKHFKHMDINKNSKKNVVKTTKKVIKHIKPRFFGKKKINDDSEPKHQEKHVEPEKLYSKEFQNKKDGFKINDLELRLLKNNMGPLTVEYNPDMTKPTKRDLTRASKTTRITRPPIPVRNRFKKTKESTKPSLPPRLKNTRDYEPLQKATIFTKKASLFKRKPNESWKEALRQKAKREGHAPGQKYKNTKIPTKAVSNGGLTTKKYMKKKEKSLRKNNDVEKDPTLLKRISELEKELIDVKNKLTTVAIGTTVNVTSSAVTVTQIDEKAKDDLLIKQVVFEPYEPVVKKDNVKLTGTADKKLLETNSKTVKDEDPIIIQDFSIDYQNDRSIEDFPHENMTDISTTMDLNAKINMKPDQTNTDALRYGKAAEHFGPNNEFLPWTDSFKFDKIEASKSTTTGVTKPKNVTNSTTVKPTTSLATPAKSTVLNATRFDIGVDKDVSISVGVNKIVPTTIYEAKLLPNTKNVSSDIETTTISTKNVKILSNTPVFGRTIYKTLKPKSTPYTEETTPFLFYRKDGDLKDILL</sequence>
<gene>
    <name evidence="2" type="primary">HaOG211770</name>
    <name evidence="2" type="ORF">B5X24_HaOG211770</name>
</gene>
<evidence type="ECO:0000256" key="1">
    <source>
        <dbReference type="SAM" id="MobiDB-lite"/>
    </source>
</evidence>
<name>A0A2W1BHA0_HELAM</name>
<reference evidence="2 3" key="1">
    <citation type="journal article" date="2017" name="BMC Biol.">
        <title>Genomic innovations, transcriptional plasticity and gene loss underlying the evolution and divergence of two highly polyphagous and invasive Helicoverpa pest species.</title>
        <authorList>
            <person name="Pearce S.L."/>
            <person name="Clarke D.F."/>
            <person name="East P.D."/>
            <person name="Elfekih S."/>
            <person name="Gordon K.H."/>
            <person name="Jermiin L.S."/>
            <person name="McGaughran A."/>
            <person name="Oakeshott J.G."/>
            <person name="Papanikolaou A."/>
            <person name="Perera O.P."/>
            <person name="Rane R.V."/>
            <person name="Richards S."/>
            <person name="Tay W.T."/>
            <person name="Walsh T.K."/>
            <person name="Anderson A."/>
            <person name="Anderson C.J."/>
            <person name="Asgari S."/>
            <person name="Board P.G."/>
            <person name="Bretschneider A."/>
            <person name="Campbell P.M."/>
            <person name="Chertemps T."/>
            <person name="Christeller J.T."/>
            <person name="Coppin C.W."/>
            <person name="Downes S.J."/>
            <person name="Duan G."/>
            <person name="Farnsworth C.A."/>
            <person name="Good R.T."/>
            <person name="Han L.B."/>
            <person name="Han Y.C."/>
            <person name="Hatje K."/>
            <person name="Horne I."/>
            <person name="Huang Y.P."/>
            <person name="Hughes D.S."/>
            <person name="Jacquin-Joly E."/>
            <person name="James W."/>
            <person name="Jhangiani S."/>
            <person name="Kollmar M."/>
            <person name="Kuwar S.S."/>
            <person name="Li S."/>
            <person name="Liu N.Y."/>
            <person name="Maibeche M.T."/>
            <person name="Miller J.R."/>
            <person name="Montagne N."/>
            <person name="Perry T."/>
            <person name="Qu J."/>
            <person name="Song S.V."/>
            <person name="Sutton G.G."/>
            <person name="Vogel H."/>
            <person name="Walenz B.P."/>
            <person name="Xu W."/>
            <person name="Zhang H.J."/>
            <person name="Zou Z."/>
            <person name="Batterham P."/>
            <person name="Edwards O.R."/>
            <person name="Feyereisen R."/>
            <person name="Gibbs R.A."/>
            <person name="Heckel D.G."/>
            <person name="McGrath A."/>
            <person name="Robin C."/>
            <person name="Scherer S.E."/>
            <person name="Worley K.C."/>
            <person name="Wu Y.D."/>
        </authorList>
    </citation>
    <scope>NUCLEOTIDE SEQUENCE [LARGE SCALE GENOMIC DNA]</scope>
    <source>
        <strain evidence="2">Harm_GR_Male_#8</strain>
        <tissue evidence="2">Whole organism</tissue>
    </source>
</reference>
<feature type="compositionally biased region" description="Polar residues" evidence="1">
    <location>
        <begin position="179"/>
        <end position="191"/>
    </location>
</feature>
<organism evidence="2 3">
    <name type="scientific">Helicoverpa armigera</name>
    <name type="common">Cotton bollworm</name>
    <name type="synonym">Heliothis armigera</name>
    <dbReference type="NCBI Taxonomy" id="29058"/>
    <lineage>
        <taxon>Eukaryota</taxon>
        <taxon>Metazoa</taxon>
        <taxon>Ecdysozoa</taxon>
        <taxon>Arthropoda</taxon>
        <taxon>Hexapoda</taxon>
        <taxon>Insecta</taxon>
        <taxon>Pterygota</taxon>
        <taxon>Neoptera</taxon>
        <taxon>Endopterygota</taxon>
        <taxon>Lepidoptera</taxon>
        <taxon>Glossata</taxon>
        <taxon>Ditrysia</taxon>
        <taxon>Noctuoidea</taxon>
        <taxon>Noctuidae</taxon>
        <taxon>Heliothinae</taxon>
        <taxon>Helicoverpa</taxon>
    </lineage>
</organism>
<feature type="compositionally biased region" description="Basic and acidic residues" evidence="1">
    <location>
        <begin position="160"/>
        <end position="176"/>
    </location>
</feature>
<feature type="compositionally biased region" description="Basic and acidic residues" evidence="1">
    <location>
        <begin position="318"/>
        <end position="329"/>
    </location>
</feature>
<dbReference type="EMBL" id="KZ150211">
    <property type="protein sequence ID" value="PZC72180.1"/>
    <property type="molecule type" value="Genomic_DNA"/>
</dbReference>
<feature type="region of interest" description="Disordered" evidence="1">
    <location>
        <begin position="501"/>
        <end position="526"/>
    </location>
</feature>
<dbReference type="AlphaFoldDB" id="A0A2W1BHA0"/>
<evidence type="ECO:0000313" key="3">
    <source>
        <dbReference type="Proteomes" id="UP000249218"/>
    </source>
</evidence>
<feature type="region of interest" description="Disordered" evidence="1">
    <location>
        <begin position="302"/>
        <end position="329"/>
    </location>
</feature>
<feature type="region of interest" description="Disordered" evidence="1">
    <location>
        <begin position="131"/>
        <end position="191"/>
    </location>
</feature>
<accession>A0A2W1BHA0</accession>
<protein>
    <submittedName>
        <fullName evidence="2">Uncharacterized protein</fullName>
    </submittedName>
</protein>
<keyword evidence="3" id="KW-1185">Reference proteome</keyword>
<dbReference type="Proteomes" id="UP000249218">
    <property type="component" value="Unassembled WGS sequence"/>
</dbReference>
<feature type="compositionally biased region" description="Basic and acidic residues" evidence="1">
    <location>
        <begin position="131"/>
        <end position="143"/>
    </location>
</feature>